<dbReference type="Gene3D" id="3.30.710.10">
    <property type="entry name" value="Potassium Channel Kv1.1, Chain A"/>
    <property type="match status" value="1"/>
</dbReference>
<dbReference type="InParanoid" id="A0A5C3NT59"/>
<evidence type="ECO:0000313" key="3">
    <source>
        <dbReference type="EMBL" id="TFK79959.1"/>
    </source>
</evidence>
<name>A0A5C3NT59_9APHY</name>
<sequence>MADNNSTPVHRNTPEPRAASSPFNKPSADIILRTSDHVDFHVYSQILIAASPFFEGMFEVPQPPADQQELKEGRPIIELSEDSNTIETLLRICYPVNKPAQRTVQEMEVALRVAMKLEMELAITVLTDGLKGVALTSPMQVWAAACRLHLEGLARTAANALVARSAWSVHPLLPFDELGDMEGISAGDYYRLSEFHRRKAQVSADYKFFTPQDTTTRQSQPPETTQADVDPSQAFQCNIPNPDIVCRSSDGVQFSAHHAVLAAASSSLSKRVGSVGVPAEGDDPSPAPVILFNEEASVLAALLRICYHHVGNSTPAVELPQLVRSLIAMDRHDLADRNIYFLLLHRWRELVKVAPLRAYCVAIQAGGSSYAKEAARQVLHTCLEHEYAAEMESIPALAYHRLWTYYRSCERLATERLQKTLNDLSLPSVPSVPLTPQPAPAPTFSFGSRQPNPRVTPFPSTTAMLTSPFGTPSQSAVAAQEAPQAEKTWIRRYIRQMLEDTPTRGPRVPFPPLQELLVKATGQGGSSEHIWCKECQPLAEDLIKADTHYKDLVAAMDAIELQV</sequence>
<dbReference type="EMBL" id="ML211882">
    <property type="protein sequence ID" value="TFK79959.1"/>
    <property type="molecule type" value="Genomic_DNA"/>
</dbReference>
<dbReference type="InterPro" id="IPR000210">
    <property type="entry name" value="BTB/POZ_dom"/>
</dbReference>
<dbReference type="Proteomes" id="UP000308197">
    <property type="component" value="Unassembled WGS sequence"/>
</dbReference>
<gene>
    <name evidence="3" type="ORF">K466DRAFT_656739</name>
</gene>
<feature type="region of interest" description="Disordered" evidence="1">
    <location>
        <begin position="210"/>
        <end position="229"/>
    </location>
</feature>
<dbReference type="SMART" id="SM00225">
    <property type="entry name" value="BTB"/>
    <property type="match status" value="2"/>
</dbReference>
<dbReference type="Pfam" id="PF00651">
    <property type="entry name" value="BTB"/>
    <property type="match status" value="2"/>
</dbReference>
<reference evidence="3 4" key="1">
    <citation type="journal article" date="2019" name="Nat. Ecol. Evol.">
        <title>Megaphylogeny resolves global patterns of mushroom evolution.</title>
        <authorList>
            <person name="Varga T."/>
            <person name="Krizsan K."/>
            <person name="Foldi C."/>
            <person name="Dima B."/>
            <person name="Sanchez-Garcia M."/>
            <person name="Sanchez-Ramirez S."/>
            <person name="Szollosi G.J."/>
            <person name="Szarkandi J.G."/>
            <person name="Papp V."/>
            <person name="Albert L."/>
            <person name="Andreopoulos W."/>
            <person name="Angelini C."/>
            <person name="Antonin V."/>
            <person name="Barry K.W."/>
            <person name="Bougher N.L."/>
            <person name="Buchanan P."/>
            <person name="Buyck B."/>
            <person name="Bense V."/>
            <person name="Catcheside P."/>
            <person name="Chovatia M."/>
            <person name="Cooper J."/>
            <person name="Damon W."/>
            <person name="Desjardin D."/>
            <person name="Finy P."/>
            <person name="Geml J."/>
            <person name="Haridas S."/>
            <person name="Hughes K."/>
            <person name="Justo A."/>
            <person name="Karasinski D."/>
            <person name="Kautmanova I."/>
            <person name="Kiss B."/>
            <person name="Kocsube S."/>
            <person name="Kotiranta H."/>
            <person name="LaButti K.M."/>
            <person name="Lechner B.E."/>
            <person name="Liimatainen K."/>
            <person name="Lipzen A."/>
            <person name="Lukacs Z."/>
            <person name="Mihaltcheva S."/>
            <person name="Morgado L.N."/>
            <person name="Niskanen T."/>
            <person name="Noordeloos M.E."/>
            <person name="Ohm R.A."/>
            <person name="Ortiz-Santana B."/>
            <person name="Ovrebo C."/>
            <person name="Racz N."/>
            <person name="Riley R."/>
            <person name="Savchenko A."/>
            <person name="Shiryaev A."/>
            <person name="Soop K."/>
            <person name="Spirin V."/>
            <person name="Szebenyi C."/>
            <person name="Tomsovsky M."/>
            <person name="Tulloss R.E."/>
            <person name="Uehling J."/>
            <person name="Grigoriev I.V."/>
            <person name="Vagvolgyi C."/>
            <person name="Papp T."/>
            <person name="Martin F.M."/>
            <person name="Miettinen O."/>
            <person name="Hibbett D.S."/>
            <person name="Nagy L.G."/>
        </authorList>
    </citation>
    <scope>NUCLEOTIDE SEQUENCE [LARGE SCALE GENOMIC DNA]</scope>
    <source>
        <strain evidence="3 4">HHB13444</strain>
    </source>
</reference>
<feature type="compositionally biased region" description="Polar residues" evidence="1">
    <location>
        <begin position="1"/>
        <end position="10"/>
    </location>
</feature>
<evidence type="ECO:0000259" key="2">
    <source>
        <dbReference type="PROSITE" id="PS50097"/>
    </source>
</evidence>
<feature type="domain" description="BTB" evidence="2">
    <location>
        <begin position="28"/>
        <end position="94"/>
    </location>
</feature>
<evidence type="ECO:0000256" key="1">
    <source>
        <dbReference type="SAM" id="MobiDB-lite"/>
    </source>
</evidence>
<keyword evidence="4" id="KW-1185">Reference proteome</keyword>
<dbReference type="PROSITE" id="PS50097">
    <property type="entry name" value="BTB"/>
    <property type="match status" value="1"/>
</dbReference>
<dbReference type="AlphaFoldDB" id="A0A5C3NT59"/>
<feature type="compositionally biased region" description="Polar residues" evidence="1">
    <location>
        <begin position="211"/>
        <end position="229"/>
    </location>
</feature>
<protein>
    <recommendedName>
        <fullName evidence="2">BTB domain-containing protein</fullName>
    </recommendedName>
</protein>
<evidence type="ECO:0000313" key="4">
    <source>
        <dbReference type="Proteomes" id="UP000308197"/>
    </source>
</evidence>
<proteinExistence type="predicted"/>
<dbReference type="STRING" id="1314778.A0A5C3NT59"/>
<dbReference type="CDD" id="cd18186">
    <property type="entry name" value="BTB_POZ_ZBTB_KLHL-like"/>
    <property type="match status" value="1"/>
</dbReference>
<dbReference type="SUPFAM" id="SSF54695">
    <property type="entry name" value="POZ domain"/>
    <property type="match status" value="1"/>
</dbReference>
<feature type="region of interest" description="Disordered" evidence="1">
    <location>
        <begin position="1"/>
        <end position="25"/>
    </location>
</feature>
<dbReference type="InterPro" id="IPR011333">
    <property type="entry name" value="SKP1/BTB/POZ_sf"/>
</dbReference>
<accession>A0A5C3NT59</accession>
<organism evidence="3 4">
    <name type="scientific">Polyporus arcularius HHB13444</name>
    <dbReference type="NCBI Taxonomy" id="1314778"/>
    <lineage>
        <taxon>Eukaryota</taxon>
        <taxon>Fungi</taxon>
        <taxon>Dikarya</taxon>
        <taxon>Basidiomycota</taxon>
        <taxon>Agaricomycotina</taxon>
        <taxon>Agaricomycetes</taxon>
        <taxon>Polyporales</taxon>
        <taxon>Polyporaceae</taxon>
        <taxon>Polyporus</taxon>
    </lineage>
</organism>